<accession>A0A1H6ZEK0</accession>
<sequence>MARYLTDTDTDTGIQALATEAGLRERLGGCGALGLAAAFTLAATAALNTLVALATFLLVQVEFEDPRLAGLDSVGPFQTLGAVTWLGWLFVGLTATALPGSWTRSAAAGGLLLTIALPPVAAVAG</sequence>
<organism evidence="2 3">
    <name type="scientific">Micromonospora phaseoli</name>
    <dbReference type="NCBI Taxonomy" id="1144548"/>
    <lineage>
        <taxon>Bacteria</taxon>
        <taxon>Bacillati</taxon>
        <taxon>Actinomycetota</taxon>
        <taxon>Actinomycetes</taxon>
        <taxon>Micromonosporales</taxon>
        <taxon>Micromonosporaceae</taxon>
        <taxon>Micromonospora</taxon>
    </lineage>
</organism>
<protein>
    <submittedName>
        <fullName evidence="2">Uncharacterized protein</fullName>
    </submittedName>
</protein>
<keyword evidence="1" id="KW-1133">Transmembrane helix</keyword>
<dbReference type="EMBL" id="FNYV01000005">
    <property type="protein sequence ID" value="SEJ51136.1"/>
    <property type="molecule type" value="Genomic_DNA"/>
</dbReference>
<feature type="transmembrane region" description="Helical" evidence="1">
    <location>
        <begin position="79"/>
        <end position="98"/>
    </location>
</feature>
<evidence type="ECO:0000313" key="2">
    <source>
        <dbReference type="EMBL" id="SEJ51136.1"/>
    </source>
</evidence>
<reference evidence="3" key="1">
    <citation type="submission" date="2016-10" db="EMBL/GenBank/DDBJ databases">
        <authorList>
            <person name="Varghese N."/>
            <person name="Submissions S."/>
        </authorList>
    </citation>
    <scope>NUCLEOTIDE SEQUENCE [LARGE SCALE GENOMIC DNA]</scope>
    <source>
        <strain evidence="3">CGMCC 4.7038</strain>
    </source>
</reference>
<dbReference type="AlphaFoldDB" id="A0A1H6ZEK0"/>
<keyword evidence="1" id="KW-0812">Transmembrane</keyword>
<feature type="transmembrane region" description="Helical" evidence="1">
    <location>
        <begin position="33"/>
        <end position="59"/>
    </location>
</feature>
<evidence type="ECO:0000313" key="3">
    <source>
        <dbReference type="Proteomes" id="UP000198707"/>
    </source>
</evidence>
<dbReference type="Proteomes" id="UP000198707">
    <property type="component" value="Unassembled WGS sequence"/>
</dbReference>
<keyword evidence="3" id="KW-1185">Reference proteome</keyword>
<dbReference type="RefSeq" id="WP_232521331.1">
    <property type="nucleotide sequence ID" value="NZ_BOPI01000039.1"/>
</dbReference>
<gene>
    <name evidence="2" type="ORF">SAMN05443287_10521</name>
</gene>
<keyword evidence="1" id="KW-0472">Membrane</keyword>
<feature type="transmembrane region" description="Helical" evidence="1">
    <location>
        <begin position="105"/>
        <end position="124"/>
    </location>
</feature>
<name>A0A1H6ZEK0_9ACTN</name>
<proteinExistence type="predicted"/>
<evidence type="ECO:0000256" key="1">
    <source>
        <dbReference type="SAM" id="Phobius"/>
    </source>
</evidence>